<dbReference type="Proteomes" id="UP001597013">
    <property type="component" value="Unassembled WGS sequence"/>
</dbReference>
<feature type="domain" description="PA" evidence="4">
    <location>
        <begin position="278"/>
        <end position="355"/>
    </location>
</feature>
<dbReference type="InterPro" id="IPR017897">
    <property type="entry name" value="Thrombospondin_3_rpt"/>
</dbReference>
<dbReference type="CDD" id="cd04818">
    <property type="entry name" value="PA_subtilisin_1"/>
    <property type="match status" value="1"/>
</dbReference>
<feature type="compositionally biased region" description="Polar residues" evidence="3">
    <location>
        <begin position="1072"/>
        <end position="1082"/>
    </location>
</feature>
<dbReference type="InterPro" id="IPR003137">
    <property type="entry name" value="PA_domain"/>
</dbReference>
<dbReference type="InterPro" id="IPR026444">
    <property type="entry name" value="Secre_tail"/>
</dbReference>
<dbReference type="InterPro" id="IPR036278">
    <property type="entry name" value="Sialidase_sf"/>
</dbReference>
<feature type="compositionally biased region" description="Polar residues" evidence="3">
    <location>
        <begin position="1031"/>
        <end position="1040"/>
    </location>
</feature>
<comment type="caution">
    <text evidence="6">The sequence shown here is derived from an EMBL/GenBank/DDBJ whole genome shotgun (WGS) entry which is preliminary data.</text>
</comment>
<proteinExistence type="predicted"/>
<evidence type="ECO:0000256" key="3">
    <source>
        <dbReference type="SAM" id="MobiDB-lite"/>
    </source>
</evidence>
<dbReference type="SUPFAM" id="SSF50939">
    <property type="entry name" value="Sialidases"/>
    <property type="match status" value="1"/>
</dbReference>
<dbReference type="SUPFAM" id="SSF103647">
    <property type="entry name" value="TSP type-3 repeat"/>
    <property type="match status" value="1"/>
</dbReference>
<evidence type="ECO:0000259" key="4">
    <source>
        <dbReference type="Pfam" id="PF02225"/>
    </source>
</evidence>
<feature type="compositionally biased region" description="Acidic residues" evidence="3">
    <location>
        <begin position="1041"/>
        <end position="1067"/>
    </location>
</feature>
<dbReference type="Gene3D" id="2.130.10.10">
    <property type="entry name" value="YVTN repeat-like/Quinoprotein amine dehydrogenase"/>
    <property type="match status" value="3"/>
</dbReference>
<dbReference type="RefSeq" id="WP_386128477.1">
    <property type="nucleotide sequence ID" value="NZ_JBHTJL010000009.1"/>
</dbReference>
<feature type="compositionally biased region" description="Polar residues" evidence="3">
    <location>
        <begin position="997"/>
        <end position="1009"/>
    </location>
</feature>
<dbReference type="Gene3D" id="3.50.30.30">
    <property type="match status" value="1"/>
</dbReference>
<evidence type="ECO:0000313" key="7">
    <source>
        <dbReference type="Proteomes" id="UP001597013"/>
    </source>
</evidence>
<evidence type="ECO:0000259" key="5">
    <source>
        <dbReference type="Pfam" id="PF18962"/>
    </source>
</evidence>
<sequence length="1342" mass="144155">MKKKLFLGSIILIGLALAFTILTNQKFISSKELTNDDIVNLHKKHLENSPFKETLKLSKSERKALGIPPDRYYEEEYQLTMNPILGRPTPENLEVVREQIQARLAQRVPGDGIEADWESRGPDNVGGRTRGLMFDPNDTSNKTVFAGGVSGGLWKNTDITDANTVWQRVDLPDHLNVSVIVADPNDFNIFYLGTGESYTNGDVSGDGVWQSLDRGNTWNRILGGVTGPAEFQSASDITVSAPASIAADYNSRESTNFGSQATSVVSGDFILANDTASATPSEGCASFGGDATGKIAIIRRGNCPFVDKVRNAQNAGAIAAIVVNNVGGAPIDMGGTDASITIPAVMISQTDGNTIINAIQTGTVTGSVNPAMGDFTGTLVPGIQHINDIKIKNNNGVSEVYVAAGDAFYGDANTATFLGGTELGVFKTVDQGVTWIETNLPQTPNGNDYEPNDIEVSADGKIWVSTIDSSIFGNGGGTILSSSDGENFEVIYNVPNTDRTQIAVSSQNAGTIYLLGEIPGGVIMQGTTDGFQNNIFDLELPNDADNGIPANDFTRGQAFYDLLLEVDPTDDQTLYAGGIDLFKSENGGELGNTNSWSQISKWSNNNNLANLNVPLVHADQHAMAFAPNDSNTIIYGNDGGVYYTSLLLFDIVPRNNGFITSQFYTVGVAPTGAFSGDTDHFIGGLQDNGTQLFNNVGPGINSSVSAFGGDGAASFFDQDGNDQYYITNFVFNRIVRLFDLQTNQTVVLNSEDSSNGSFINQQALDSNLDILYSNYSSGANNIIRRYSNIRQTSEDVVKDDLSDIFNFTSRPTAMEVSQYTTTSTTLLVGTVLGDILKVENADTTPVWTNIELDNNIVGSISDVQFGANENEIFATVHNYGVNNVWYTPDEGSTWTQKDGDLPDLPVKAILQNPLNPEEVIIGTELGIWFTTNFSDVNPNWNPAQGGMQTVKVTDIDLRDDNAIYISTYGRGVFSGQFLEDPTADNDGDGVFNTVDNCPNTPNPLQTDSDGNGIGDACQDTDNDSILDINDNCPTIANPNQEDADGDGIGDVCQDDDNDGVINEDDNCPDTPNPNQEDLNNNGIGDICDTSYENSNNITLEIISERCENQNNGEVNVNVLQTFVNYTVTLVGNGINLTQTIAGVNNNTRFLDVAVGAYTVCVNVDGRDYQQCFEINIDAAPALGAVFSVANENGGSSDTQSLRTAVDINSGTAPFTIKLNDEVVLITSETQFSVDTSSGGLLEITSAIACEGKLSRTIDSSLPLELTYGPNPVINNLRINIPDAPENGVNVQIFDVHGKLVANQNYNVQNSAFISVPFNSLSQGVYFVKLDLEKAEMIKIIKK</sequence>
<feature type="domain" description="Secretion system C-terminal sorting" evidence="5">
    <location>
        <begin position="1269"/>
        <end position="1337"/>
    </location>
</feature>
<keyword evidence="7" id="KW-1185">Reference proteome</keyword>
<dbReference type="Pfam" id="PF18962">
    <property type="entry name" value="Por_Secre_tail"/>
    <property type="match status" value="1"/>
</dbReference>
<feature type="region of interest" description="Disordered" evidence="3">
    <location>
        <begin position="997"/>
        <end position="1083"/>
    </location>
</feature>
<dbReference type="SUPFAM" id="SSF110296">
    <property type="entry name" value="Oligoxyloglucan reducing end-specific cellobiohydrolase"/>
    <property type="match status" value="1"/>
</dbReference>
<dbReference type="InterPro" id="IPR028974">
    <property type="entry name" value="TSP_type-3_rpt"/>
</dbReference>
<gene>
    <name evidence="6" type="ORF">ACFQ1Q_04670</name>
</gene>
<dbReference type="InterPro" id="IPR003367">
    <property type="entry name" value="Thrombospondin_3-like_rpt"/>
</dbReference>
<reference evidence="7" key="1">
    <citation type="journal article" date="2019" name="Int. J. Syst. Evol. Microbiol.">
        <title>The Global Catalogue of Microorganisms (GCM) 10K type strain sequencing project: providing services to taxonomists for standard genome sequencing and annotation.</title>
        <authorList>
            <consortium name="The Broad Institute Genomics Platform"/>
            <consortium name="The Broad Institute Genome Sequencing Center for Infectious Disease"/>
            <person name="Wu L."/>
            <person name="Ma J."/>
        </authorList>
    </citation>
    <scope>NUCLEOTIDE SEQUENCE [LARGE SCALE GENOMIC DNA]</scope>
    <source>
        <strain evidence="7">CCUG 62215</strain>
    </source>
</reference>
<dbReference type="PANTHER" id="PTHR10199">
    <property type="entry name" value="THROMBOSPONDIN"/>
    <property type="match status" value="1"/>
</dbReference>
<keyword evidence="1" id="KW-0732">Signal</keyword>
<evidence type="ECO:0000313" key="6">
    <source>
        <dbReference type="EMBL" id="MFD1062530.1"/>
    </source>
</evidence>
<dbReference type="SUPFAM" id="SSF52025">
    <property type="entry name" value="PA domain"/>
    <property type="match status" value="1"/>
</dbReference>
<protein>
    <submittedName>
        <fullName evidence="6">Thrombospondin type 3 repeat-containing protein</fullName>
    </submittedName>
</protein>
<name>A0ABW3N7L6_9FLAO</name>
<keyword evidence="2" id="KW-0106">Calcium</keyword>
<evidence type="ECO:0000256" key="2">
    <source>
        <dbReference type="ARBA" id="ARBA00022837"/>
    </source>
</evidence>
<dbReference type="Pfam" id="PF02412">
    <property type="entry name" value="TSP_3"/>
    <property type="match status" value="3"/>
</dbReference>
<dbReference type="PROSITE" id="PS51234">
    <property type="entry name" value="TSP3"/>
    <property type="match status" value="2"/>
</dbReference>
<dbReference type="Pfam" id="PF02225">
    <property type="entry name" value="PA"/>
    <property type="match status" value="1"/>
</dbReference>
<evidence type="ECO:0000256" key="1">
    <source>
        <dbReference type="ARBA" id="ARBA00022729"/>
    </source>
</evidence>
<dbReference type="EMBL" id="JBHTJL010000009">
    <property type="protein sequence ID" value="MFD1062530.1"/>
    <property type="molecule type" value="Genomic_DNA"/>
</dbReference>
<organism evidence="6 7">
    <name type="scientific">Winogradskyella litorisediminis</name>
    <dbReference type="NCBI Taxonomy" id="1156618"/>
    <lineage>
        <taxon>Bacteria</taxon>
        <taxon>Pseudomonadati</taxon>
        <taxon>Bacteroidota</taxon>
        <taxon>Flavobacteriia</taxon>
        <taxon>Flavobacteriales</taxon>
        <taxon>Flavobacteriaceae</taxon>
        <taxon>Winogradskyella</taxon>
    </lineage>
</organism>
<accession>A0ABW3N7L6</accession>
<dbReference type="NCBIfam" id="TIGR04183">
    <property type="entry name" value="Por_Secre_tail"/>
    <property type="match status" value="1"/>
</dbReference>
<dbReference type="Gene3D" id="4.10.1080.10">
    <property type="entry name" value="TSP type-3 repeat"/>
    <property type="match status" value="1"/>
</dbReference>
<dbReference type="InterPro" id="IPR046450">
    <property type="entry name" value="PA_dom_sf"/>
</dbReference>
<dbReference type="InterPro" id="IPR015943">
    <property type="entry name" value="WD40/YVTN_repeat-like_dom_sf"/>
</dbReference>